<evidence type="ECO:0000313" key="2">
    <source>
        <dbReference type="Proteomes" id="UP000552709"/>
    </source>
</evidence>
<gene>
    <name evidence="1" type="ORF">HNQ08_005372</name>
</gene>
<protein>
    <submittedName>
        <fullName evidence="1">Uncharacterized protein</fullName>
    </submittedName>
</protein>
<evidence type="ECO:0000313" key="1">
    <source>
        <dbReference type="EMBL" id="MBB5366243.1"/>
    </source>
</evidence>
<organism evidence="1 2">
    <name type="scientific">Deinococcus humi</name>
    <dbReference type="NCBI Taxonomy" id="662880"/>
    <lineage>
        <taxon>Bacteria</taxon>
        <taxon>Thermotogati</taxon>
        <taxon>Deinococcota</taxon>
        <taxon>Deinococci</taxon>
        <taxon>Deinococcales</taxon>
        <taxon>Deinococcaceae</taxon>
        <taxon>Deinococcus</taxon>
    </lineage>
</organism>
<sequence length="177" mass="18742">MKLFRILKSTGIVCVVVLRGSNCYAVQSATPAAAGWVNMQVRDLVVDTLLRGLGGEEVGPLPKRSAACLLIAPIQGEHGSLVVAPTARLMTVAYDAQEDVLKELTVKFGGSGLKIKDQLLLLTGELTWMNQQKGGEGPVLTVNFQRGPFKGFFTGAPRVPVVVKIAQVGSELCVAAP</sequence>
<proteinExistence type="predicted"/>
<dbReference type="AlphaFoldDB" id="A0A7W8K294"/>
<keyword evidence="2" id="KW-1185">Reference proteome</keyword>
<dbReference type="EMBL" id="JACHFL010000032">
    <property type="protein sequence ID" value="MBB5366243.1"/>
    <property type="molecule type" value="Genomic_DNA"/>
</dbReference>
<accession>A0A7W8K294</accession>
<dbReference type="Proteomes" id="UP000552709">
    <property type="component" value="Unassembled WGS sequence"/>
</dbReference>
<comment type="caution">
    <text evidence="1">The sequence shown here is derived from an EMBL/GenBank/DDBJ whole genome shotgun (WGS) entry which is preliminary data.</text>
</comment>
<dbReference type="RefSeq" id="WP_184138107.1">
    <property type="nucleotide sequence ID" value="NZ_JACHFL010000032.1"/>
</dbReference>
<name>A0A7W8K294_9DEIO</name>
<reference evidence="1 2" key="1">
    <citation type="submission" date="2020-08" db="EMBL/GenBank/DDBJ databases">
        <title>Genomic Encyclopedia of Type Strains, Phase IV (KMG-IV): sequencing the most valuable type-strain genomes for metagenomic binning, comparative biology and taxonomic classification.</title>
        <authorList>
            <person name="Goeker M."/>
        </authorList>
    </citation>
    <scope>NUCLEOTIDE SEQUENCE [LARGE SCALE GENOMIC DNA]</scope>
    <source>
        <strain evidence="1 2">DSM 27939</strain>
    </source>
</reference>